<keyword evidence="8" id="KW-0418">Kinase</keyword>
<feature type="domain" description="PAS" evidence="14">
    <location>
        <begin position="342"/>
        <end position="414"/>
    </location>
</feature>
<feature type="domain" description="PAC" evidence="15">
    <location>
        <begin position="419"/>
        <end position="471"/>
    </location>
</feature>
<evidence type="ECO:0000256" key="7">
    <source>
        <dbReference type="ARBA" id="ARBA00022741"/>
    </source>
</evidence>
<keyword evidence="4" id="KW-0597">Phosphoprotein</keyword>
<sequence>MDGPRLSRLSKLDIKRIVLIYAIFAGLWIVLSDEALEWFIADSSTLQIAQTFKGWFYVVVTSLLLYFLLGRSVDRNESAGEPERYPGLVNWKPWQEYLFAATVTLTTLLLRESISISFGERPLLILFMFPIILSAAIGGFGPGMVSTFIAAASVTFIVFPTAASFRLEHSYDLLQLGFLVVNGLLVSILSLMLHEARHRSDRERKKTLASLDEKSRALQLLNAITEGSTDAIFVKDIDGRYLLLNEAAARFVGKSVQDVLGKDDTGIFPPNQAALIQRNDREVMQDNQVTTFDENLDTQNGKLFFQATKGSLHDDAGRVVGVFGISRDITAIKTIEFALRRERDLTQRYLDTVQSIMVALDDAGRITMISRYGCELLGYRENELLGENWFKTCLPQPEGMDTILPIFRRILAGDLDDHQHLENSVLCRDGNRRMISWRNNYFRNEAGNIVGTLSSGEDVTERRKAEEALRESEETYRSLFEHMLNGFAYCRMLYENDSPSDFIYLNVNEAFTSQTGLKDVTGRKVSEVIPGIREADPELFEKYGRVASGGNPEQFEVFVHALGMWFAISIYSPKPEHFVAVFDVITERKKAEIAMLQQTAELRQRNDELERFNHATVGRELDMIALKRQINELSHLLGQEPPYPLEFLNRPSKGKAP</sequence>
<name>A0A1J5RSG0_9ZZZZ</name>
<dbReference type="PROSITE" id="PS50112">
    <property type="entry name" value="PAS"/>
    <property type="match status" value="2"/>
</dbReference>
<keyword evidence="7" id="KW-0547">Nucleotide-binding</keyword>
<dbReference type="InterPro" id="IPR000700">
    <property type="entry name" value="PAS-assoc_C"/>
</dbReference>
<comment type="subcellular location">
    <subcellularLocation>
        <location evidence="2">Membrane</location>
        <topology evidence="2">Multi-pass membrane protein</topology>
    </subcellularLocation>
</comment>
<evidence type="ECO:0000256" key="10">
    <source>
        <dbReference type="ARBA" id="ARBA00022989"/>
    </source>
</evidence>
<evidence type="ECO:0000256" key="2">
    <source>
        <dbReference type="ARBA" id="ARBA00004141"/>
    </source>
</evidence>
<evidence type="ECO:0000256" key="8">
    <source>
        <dbReference type="ARBA" id="ARBA00022777"/>
    </source>
</evidence>
<dbReference type="GO" id="GO:0016779">
    <property type="term" value="F:nucleotidyltransferase activity"/>
    <property type="evidence" value="ECO:0007669"/>
    <property type="project" value="UniProtKB-KW"/>
</dbReference>
<keyword evidence="6 13" id="KW-0812">Transmembrane</keyword>
<accession>A0A1J5RSG0</accession>
<evidence type="ECO:0000256" key="4">
    <source>
        <dbReference type="ARBA" id="ARBA00022553"/>
    </source>
</evidence>
<dbReference type="GO" id="GO:0016020">
    <property type="term" value="C:membrane"/>
    <property type="evidence" value="ECO:0007669"/>
    <property type="project" value="UniProtKB-SubCell"/>
</dbReference>
<protein>
    <recommendedName>
        <fullName evidence="3">histidine kinase</fullName>
        <ecNumber evidence="3">2.7.13.3</ecNumber>
    </recommendedName>
</protein>
<evidence type="ECO:0000256" key="12">
    <source>
        <dbReference type="ARBA" id="ARBA00023136"/>
    </source>
</evidence>
<keyword evidence="9" id="KW-0067">ATP-binding</keyword>
<dbReference type="SMART" id="SM00091">
    <property type="entry name" value="PAS"/>
    <property type="match status" value="2"/>
</dbReference>
<dbReference type="AlphaFoldDB" id="A0A1J5RSG0"/>
<dbReference type="Pfam" id="PF13493">
    <property type="entry name" value="DUF4118"/>
    <property type="match status" value="1"/>
</dbReference>
<evidence type="ECO:0000256" key="5">
    <source>
        <dbReference type="ARBA" id="ARBA00022679"/>
    </source>
</evidence>
<dbReference type="EMBL" id="MLJW01000112">
    <property type="protein sequence ID" value="OIQ98902.1"/>
    <property type="molecule type" value="Genomic_DNA"/>
</dbReference>
<evidence type="ECO:0000313" key="16">
    <source>
        <dbReference type="EMBL" id="OIQ98902.1"/>
    </source>
</evidence>
<evidence type="ECO:0000256" key="6">
    <source>
        <dbReference type="ARBA" id="ARBA00022692"/>
    </source>
</evidence>
<proteinExistence type="predicted"/>
<dbReference type="PANTHER" id="PTHR43304:SF1">
    <property type="entry name" value="PAC DOMAIN-CONTAINING PROTEIN"/>
    <property type="match status" value="1"/>
</dbReference>
<dbReference type="EC" id="2.7.13.3" evidence="3"/>
<dbReference type="PANTHER" id="PTHR43304">
    <property type="entry name" value="PHYTOCHROME-LIKE PROTEIN CPH1"/>
    <property type="match status" value="1"/>
</dbReference>
<dbReference type="GO" id="GO:0004673">
    <property type="term" value="F:protein histidine kinase activity"/>
    <property type="evidence" value="ECO:0007669"/>
    <property type="project" value="UniProtKB-EC"/>
</dbReference>
<evidence type="ECO:0000256" key="3">
    <source>
        <dbReference type="ARBA" id="ARBA00012438"/>
    </source>
</evidence>
<dbReference type="SMART" id="SM00086">
    <property type="entry name" value="PAC"/>
    <property type="match status" value="2"/>
</dbReference>
<dbReference type="GO" id="GO:0005524">
    <property type="term" value="F:ATP binding"/>
    <property type="evidence" value="ECO:0007669"/>
    <property type="project" value="UniProtKB-KW"/>
</dbReference>
<dbReference type="InterPro" id="IPR035965">
    <property type="entry name" value="PAS-like_dom_sf"/>
</dbReference>
<reference evidence="16" key="1">
    <citation type="submission" date="2016-10" db="EMBL/GenBank/DDBJ databases">
        <title>Sequence of Gallionella enrichment culture.</title>
        <authorList>
            <person name="Poehlein A."/>
            <person name="Muehling M."/>
            <person name="Daniel R."/>
        </authorList>
    </citation>
    <scope>NUCLEOTIDE SEQUENCE</scope>
</reference>
<dbReference type="CDD" id="cd00130">
    <property type="entry name" value="PAS"/>
    <property type="match status" value="2"/>
</dbReference>
<evidence type="ECO:0000259" key="15">
    <source>
        <dbReference type="PROSITE" id="PS50113"/>
    </source>
</evidence>
<dbReference type="NCBIfam" id="TIGR00229">
    <property type="entry name" value="sensory_box"/>
    <property type="match status" value="2"/>
</dbReference>
<dbReference type="InterPro" id="IPR025201">
    <property type="entry name" value="KdpD_TM"/>
</dbReference>
<keyword evidence="10 13" id="KW-1133">Transmembrane helix</keyword>
<dbReference type="InterPro" id="IPR052162">
    <property type="entry name" value="Sensor_kinase/Photoreceptor"/>
</dbReference>
<feature type="transmembrane region" description="Helical" evidence="13">
    <location>
        <begin position="12"/>
        <end position="31"/>
    </location>
</feature>
<dbReference type="Gene3D" id="1.20.120.620">
    <property type="entry name" value="Backbone structure of the membrane domain of e. Coli histidine kinase receptor kdpd"/>
    <property type="match status" value="1"/>
</dbReference>
<dbReference type="InterPro" id="IPR001610">
    <property type="entry name" value="PAC"/>
</dbReference>
<comment type="catalytic activity">
    <reaction evidence="1">
        <text>ATP + protein L-histidine = ADP + protein N-phospho-L-histidine.</text>
        <dbReference type="EC" id="2.7.13.3"/>
    </reaction>
</comment>
<keyword evidence="5 16" id="KW-0808">Transferase</keyword>
<dbReference type="GO" id="GO:0000160">
    <property type="term" value="P:phosphorelay signal transduction system"/>
    <property type="evidence" value="ECO:0007669"/>
    <property type="project" value="UniProtKB-KW"/>
</dbReference>
<feature type="transmembrane region" description="Helical" evidence="13">
    <location>
        <begin position="148"/>
        <end position="167"/>
    </location>
</feature>
<dbReference type="Pfam" id="PF08448">
    <property type="entry name" value="PAS_4"/>
    <property type="match status" value="2"/>
</dbReference>
<evidence type="ECO:0000256" key="9">
    <source>
        <dbReference type="ARBA" id="ARBA00022840"/>
    </source>
</evidence>
<evidence type="ECO:0000256" key="1">
    <source>
        <dbReference type="ARBA" id="ARBA00000085"/>
    </source>
</evidence>
<dbReference type="InterPro" id="IPR013656">
    <property type="entry name" value="PAS_4"/>
</dbReference>
<dbReference type="SUPFAM" id="SSF55785">
    <property type="entry name" value="PYP-like sensor domain (PAS domain)"/>
    <property type="match status" value="3"/>
</dbReference>
<feature type="domain" description="PAS" evidence="14">
    <location>
        <begin position="217"/>
        <end position="287"/>
    </location>
</feature>
<dbReference type="PROSITE" id="PS50113">
    <property type="entry name" value="PAC"/>
    <property type="match status" value="2"/>
</dbReference>
<gene>
    <name evidence="16" type="primary">yegE_21</name>
    <name evidence="16" type="ORF">GALL_189970</name>
</gene>
<organism evidence="16">
    <name type="scientific">mine drainage metagenome</name>
    <dbReference type="NCBI Taxonomy" id="410659"/>
    <lineage>
        <taxon>unclassified sequences</taxon>
        <taxon>metagenomes</taxon>
        <taxon>ecological metagenomes</taxon>
    </lineage>
</organism>
<keyword evidence="11" id="KW-0902">Two-component regulatory system</keyword>
<feature type="domain" description="PAC" evidence="15">
    <location>
        <begin position="290"/>
        <end position="341"/>
    </location>
</feature>
<dbReference type="InterPro" id="IPR000014">
    <property type="entry name" value="PAS"/>
</dbReference>
<evidence type="ECO:0000259" key="14">
    <source>
        <dbReference type="PROSITE" id="PS50112"/>
    </source>
</evidence>
<evidence type="ECO:0000256" key="11">
    <source>
        <dbReference type="ARBA" id="ARBA00023012"/>
    </source>
</evidence>
<comment type="caution">
    <text evidence="16">The sequence shown here is derived from an EMBL/GenBank/DDBJ whole genome shotgun (WGS) entry which is preliminary data.</text>
</comment>
<keyword evidence="16" id="KW-0548">Nucleotidyltransferase</keyword>
<keyword evidence="12 13" id="KW-0472">Membrane</keyword>
<feature type="transmembrane region" description="Helical" evidence="13">
    <location>
        <begin position="123"/>
        <end position="141"/>
    </location>
</feature>
<dbReference type="InterPro" id="IPR038318">
    <property type="entry name" value="KdpD_sf"/>
</dbReference>
<dbReference type="Gene3D" id="3.30.450.20">
    <property type="entry name" value="PAS domain"/>
    <property type="match status" value="3"/>
</dbReference>
<evidence type="ECO:0000256" key="13">
    <source>
        <dbReference type="SAM" id="Phobius"/>
    </source>
</evidence>
<feature type="transmembrane region" description="Helical" evidence="13">
    <location>
        <begin position="54"/>
        <end position="73"/>
    </location>
</feature>
<feature type="transmembrane region" description="Helical" evidence="13">
    <location>
        <begin position="173"/>
        <end position="194"/>
    </location>
</feature>